<name>A0AAD7TZY7_9APHY</name>
<protein>
    <submittedName>
        <fullName evidence="2">Uncharacterized protein</fullName>
    </submittedName>
</protein>
<comment type="caution">
    <text evidence="2">The sequence shown here is derived from an EMBL/GenBank/DDBJ whole genome shotgun (WGS) entry which is preliminary data.</text>
</comment>
<sequence>MQYAFVALAIALFGYAVADSVSGSGGQSNAPASFPVSNLTFGGGNSGTTLPQAGLNTNSAQAEFPASLLLCRNTACAGCTSFNLSAIPQNICFSPDPLFSFLSVAVVQPSNQGLPFGVEVGPANCGEVAAIPRVNECFDVRGAVFEAFEIDT</sequence>
<evidence type="ECO:0000313" key="2">
    <source>
        <dbReference type="EMBL" id="KAJ8490021.1"/>
    </source>
</evidence>
<organism evidence="2 3">
    <name type="scientific">Trametes cubensis</name>
    <dbReference type="NCBI Taxonomy" id="1111947"/>
    <lineage>
        <taxon>Eukaryota</taxon>
        <taxon>Fungi</taxon>
        <taxon>Dikarya</taxon>
        <taxon>Basidiomycota</taxon>
        <taxon>Agaricomycotina</taxon>
        <taxon>Agaricomycetes</taxon>
        <taxon>Polyporales</taxon>
        <taxon>Polyporaceae</taxon>
        <taxon>Trametes</taxon>
    </lineage>
</organism>
<dbReference type="Proteomes" id="UP001215151">
    <property type="component" value="Unassembled WGS sequence"/>
</dbReference>
<evidence type="ECO:0000256" key="1">
    <source>
        <dbReference type="SAM" id="SignalP"/>
    </source>
</evidence>
<reference evidence="2" key="1">
    <citation type="submission" date="2022-11" db="EMBL/GenBank/DDBJ databases">
        <title>Genome Sequence of Cubamyces cubensis.</title>
        <authorList>
            <person name="Buettner E."/>
        </authorList>
    </citation>
    <scope>NUCLEOTIDE SEQUENCE</scope>
    <source>
        <strain evidence="2">MPL-01</strain>
    </source>
</reference>
<keyword evidence="3" id="KW-1185">Reference proteome</keyword>
<proteinExistence type="predicted"/>
<evidence type="ECO:0000313" key="3">
    <source>
        <dbReference type="Proteomes" id="UP001215151"/>
    </source>
</evidence>
<feature type="chain" id="PRO_5041986401" evidence="1">
    <location>
        <begin position="19"/>
        <end position="152"/>
    </location>
</feature>
<dbReference type="EMBL" id="JAPEVG010000041">
    <property type="protein sequence ID" value="KAJ8490021.1"/>
    <property type="molecule type" value="Genomic_DNA"/>
</dbReference>
<dbReference type="AlphaFoldDB" id="A0AAD7TZY7"/>
<gene>
    <name evidence="2" type="ORF">ONZ51_g2606</name>
</gene>
<keyword evidence="1" id="KW-0732">Signal</keyword>
<accession>A0AAD7TZY7</accession>
<feature type="signal peptide" evidence="1">
    <location>
        <begin position="1"/>
        <end position="18"/>
    </location>
</feature>